<evidence type="ECO:0000313" key="2">
    <source>
        <dbReference type="Proteomes" id="UP001335648"/>
    </source>
</evidence>
<reference evidence="1 2" key="1">
    <citation type="journal article" date="2023" name="Mol. Biol. Evol.">
        <title>Genomics of Secondarily Temperate Adaptation in the Only Non-Antarctic Icefish.</title>
        <authorList>
            <person name="Rivera-Colon A.G."/>
            <person name="Rayamajhi N."/>
            <person name="Minhas B.F."/>
            <person name="Madrigal G."/>
            <person name="Bilyk K.T."/>
            <person name="Yoon V."/>
            <person name="Hune M."/>
            <person name="Gregory S."/>
            <person name="Cheng C.H.C."/>
            <person name="Catchen J.M."/>
        </authorList>
    </citation>
    <scope>NUCLEOTIDE SEQUENCE [LARGE SCALE GENOMIC DNA]</scope>
    <source>
        <strain evidence="1">JC2023a</strain>
    </source>
</reference>
<dbReference type="EMBL" id="JAULUE010002048">
    <property type="protein sequence ID" value="KAK5910498.1"/>
    <property type="molecule type" value="Genomic_DNA"/>
</dbReference>
<comment type="caution">
    <text evidence="1">The sequence shown here is derived from an EMBL/GenBank/DDBJ whole genome shotgun (WGS) entry which is preliminary data.</text>
</comment>
<protein>
    <submittedName>
        <fullName evidence="1">Uncharacterized protein</fullName>
    </submittedName>
</protein>
<accession>A0AAN8CZY6</accession>
<name>A0AAN8CZY6_9TELE</name>
<keyword evidence="2" id="KW-1185">Reference proteome</keyword>
<dbReference type="AlphaFoldDB" id="A0AAN8CZY6"/>
<sequence length="141" mass="15470">MAREERPALVIILTPGRFCGVKKRGSIVALREKATGFALSVVVVMRSRVCCKPFLPGSLKRPDGHNKRENVTLLIRQHLLLLIRFLVLQIAFVHNVMLALHPLPASHLMINGSGMAASGTINTPLCKGTVRKLLNTTTRGQ</sequence>
<proteinExistence type="predicted"/>
<dbReference type="Proteomes" id="UP001335648">
    <property type="component" value="Unassembled WGS sequence"/>
</dbReference>
<evidence type="ECO:0000313" key="1">
    <source>
        <dbReference type="EMBL" id="KAK5910498.1"/>
    </source>
</evidence>
<gene>
    <name evidence="1" type="ORF">CesoFtcFv8_004326</name>
</gene>
<organism evidence="1 2">
    <name type="scientific">Champsocephalus esox</name>
    <name type="common">pike icefish</name>
    <dbReference type="NCBI Taxonomy" id="159716"/>
    <lineage>
        <taxon>Eukaryota</taxon>
        <taxon>Metazoa</taxon>
        <taxon>Chordata</taxon>
        <taxon>Craniata</taxon>
        <taxon>Vertebrata</taxon>
        <taxon>Euteleostomi</taxon>
        <taxon>Actinopterygii</taxon>
        <taxon>Neopterygii</taxon>
        <taxon>Teleostei</taxon>
        <taxon>Neoteleostei</taxon>
        <taxon>Acanthomorphata</taxon>
        <taxon>Eupercaria</taxon>
        <taxon>Perciformes</taxon>
        <taxon>Notothenioidei</taxon>
        <taxon>Channichthyidae</taxon>
        <taxon>Champsocephalus</taxon>
    </lineage>
</organism>